<dbReference type="AlphaFoldDB" id="A0A0B6Y3B5"/>
<feature type="non-terminal residue" evidence="2">
    <location>
        <position position="1"/>
    </location>
</feature>
<reference evidence="2" key="1">
    <citation type="submission" date="2014-12" db="EMBL/GenBank/DDBJ databases">
        <title>Insight into the proteome of Arion vulgaris.</title>
        <authorList>
            <person name="Aradska J."/>
            <person name="Bulat T."/>
            <person name="Smidak R."/>
            <person name="Sarate P."/>
            <person name="Gangsoo J."/>
            <person name="Sialana F."/>
            <person name="Bilban M."/>
            <person name="Lubec G."/>
        </authorList>
    </citation>
    <scope>NUCLEOTIDE SEQUENCE</scope>
    <source>
        <tissue evidence="2">Skin</tissue>
    </source>
</reference>
<accession>A0A0B6Y3B5</accession>
<name>A0A0B6Y3B5_9EUPU</name>
<dbReference type="EMBL" id="HACG01003718">
    <property type="protein sequence ID" value="CEK50583.1"/>
    <property type="molecule type" value="Transcribed_RNA"/>
</dbReference>
<feature type="region of interest" description="Disordered" evidence="1">
    <location>
        <begin position="1"/>
        <end position="22"/>
    </location>
</feature>
<sequence length="61" mass="7089">EETKVRIKMDNKNKCSKDHPVHESEITQFRKEIMPITSSIDNNRLSFSSYEQCTISRSASL</sequence>
<evidence type="ECO:0000256" key="1">
    <source>
        <dbReference type="SAM" id="MobiDB-lite"/>
    </source>
</evidence>
<gene>
    <name evidence="2" type="primary">ORF11175</name>
</gene>
<proteinExistence type="predicted"/>
<protein>
    <submittedName>
        <fullName evidence="2">Uncharacterized protein</fullName>
    </submittedName>
</protein>
<organism evidence="2">
    <name type="scientific">Arion vulgaris</name>
    <dbReference type="NCBI Taxonomy" id="1028688"/>
    <lineage>
        <taxon>Eukaryota</taxon>
        <taxon>Metazoa</taxon>
        <taxon>Spiralia</taxon>
        <taxon>Lophotrochozoa</taxon>
        <taxon>Mollusca</taxon>
        <taxon>Gastropoda</taxon>
        <taxon>Heterobranchia</taxon>
        <taxon>Euthyneura</taxon>
        <taxon>Panpulmonata</taxon>
        <taxon>Eupulmonata</taxon>
        <taxon>Stylommatophora</taxon>
        <taxon>Helicina</taxon>
        <taxon>Arionoidea</taxon>
        <taxon>Arionidae</taxon>
        <taxon>Arion</taxon>
    </lineage>
</organism>
<evidence type="ECO:0000313" key="2">
    <source>
        <dbReference type="EMBL" id="CEK50583.1"/>
    </source>
</evidence>